<organism evidence="1">
    <name type="scientific">marine metagenome</name>
    <dbReference type="NCBI Taxonomy" id="408172"/>
    <lineage>
        <taxon>unclassified sequences</taxon>
        <taxon>metagenomes</taxon>
        <taxon>ecological metagenomes</taxon>
    </lineage>
</organism>
<gene>
    <name evidence="1" type="ORF">METZ01_LOCUS274167</name>
</gene>
<protein>
    <submittedName>
        <fullName evidence="1">Uncharacterized protein</fullName>
    </submittedName>
</protein>
<accession>A0A382KCT6</accession>
<proteinExistence type="predicted"/>
<evidence type="ECO:0000313" key="1">
    <source>
        <dbReference type="EMBL" id="SVC21313.1"/>
    </source>
</evidence>
<sequence>MAKYKVTQWVTASVPIVSYVEANSE</sequence>
<name>A0A382KCT6_9ZZZZ</name>
<feature type="non-terminal residue" evidence="1">
    <location>
        <position position="25"/>
    </location>
</feature>
<dbReference type="EMBL" id="UINC01079373">
    <property type="protein sequence ID" value="SVC21313.1"/>
    <property type="molecule type" value="Genomic_DNA"/>
</dbReference>
<dbReference type="AlphaFoldDB" id="A0A382KCT6"/>
<reference evidence="1" key="1">
    <citation type="submission" date="2018-05" db="EMBL/GenBank/DDBJ databases">
        <authorList>
            <person name="Lanie J.A."/>
            <person name="Ng W.-L."/>
            <person name="Kazmierczak K.M."/>
            <person name="Andrzejewski T.M."/>
            <person name="Davidsen T.M."/>
            <person name="Wayne K.J."/>
            <person name="Tettelin H."/>
            <person name="Glass J.I."/>
            <person name="Rusch D."/>
            <person name="Podicherti R."/>
            <person name="Tsui H.-C.T."/>
            <person name="Winkler M.E."/>
        </authorList>
    </citation>
    <scope>NUCLEOTIDE SEQUENCE</scope>
</reference>